<comment type="caution">
    <text evidence="1">The sequence shown here is derived from an EMBL/GenBank/DDBJ whole genome shotgun (WGS) entry which is preliminary data.</text>
</comment>
<evidence type="ECO:0000313" key="2">
    <source>
        <dbReference type="Proteomes" id="UP000053244"/>
    </source>
</evidence>
<proteinExistence type="predicted"/>
<dbReference type="OrthoDB" id="3295796at2"/>
<evidence type="ECO:0000313" key="1">
    <source>
        <dbReference type="EMBL" id="KUL29489.1"/>
    </source>
</evidence>
<sequence>MEQPGAIFVAAFVRSVAVLALEADAQVAWLGEKGFPLVDELALEFDDGFRLVPTFVERGWLNAAVLPALTEIDQNLSSMSGQHNAGLWHVEALAGRTEWDQVRASARTALALLA</sequence>
<protein>
    <submittedName>
        <fullName evidence="1">Uncharacterized protein</fullName>
    </submittedName>
</protein>
<gene>
    <name evidence="1" type="ORF">ADL15_28150</name>
</gene>
<accession>A0A101JM82</accession>
<dbReference type="Proteomes" id="UP000053244">
    <property type="component" value="Unassembled WGS sequence"/>
</dbReference>
<name>A0A101JM82_9ACTN</name>
<reference evidence="1 2" key="1">
    <citation type="submission" date="2015-10" db="EMBL/GenBank/DDBJ databases">
        <authorList>
            <person name="Gilbert D.G."/>
        </authorList>
    </citation>
    <scope>NUCLEOTIDE SEQUENCE [LARGE SCALE GENOMIC DNA]</scope>
    <source>
        <strain evidence="1 2">NRRL B-16712</strain>
    </source>
</reference>
<dbReference type="EMBL" id="LLZH01000279">
    <property type="protein sequence ID" value="KUL29489.1"/>
    <property type="molecule type" value="Genomic_DNA"/>
</dbReference>
<dbReference type="AlphaFoldDB" id="A0A101JM82"/>
<organism evidence="1 2">
    <name type="scientific">Actinoplanes awajinensis subsp. mycoplanecinus</name>
    <dbReference type="NCBI Taxonomy" id="135947"/>
    <lineage>
        <taxon>Bacteria</taxon>
        <taxon>Bacillati</taxon>
        <taxon>Actinomycetota</taxon>
        <taxon>Actinomycetes</taxon>
        <taxon>Micromonosporales</taxon>
        <taxon>Micromonosporaceae</taxon>
        <taxon>Actinoplanes</taxon>
    </lineage>
</organism>
<dbReference type="RefSeq" id="WP_067697480.1">
    <property type="nucleotide sequence ID" value="NZ_LLZH01000279.1"/>
</dbReference>
<keyword evidence="2" id="KW-1185">Reference proteome</keyword>